<dbReference type="Pfam" id="PF02214">
    <property type="entry name" value="BTB_2"/>
    <property type="match status" value="1"/>
</dbReference>
<evidence type="ECO:0000313" key="3">
    <source>
        <dbReference type="Proteomes" id="UP000321570"/>
    </source>
</evidence>
<gene>
    <name evidence="2" type="ORF">WMSIL1_LOCUS14387</name>
</gene>
<evidence type="ECO:0000313" key="2">
    <source>
        <dbReference type="EMBL" id="VUZ56821.1"/>
    </source>
</evidence>
<protein>
    <recommendedName>
        <fullName evidence="1">Potassium channel tetramerisation-type BTB domain-containing protein</fullName>
    </recommendedName>
</protein>
<dbReference type="Proteomes" id="UP000321570">
    <property type="component" value="Unassembled WGS sequence"/>
</dbReference>
<dbReference type="InterPro" id="IPR011333">
    <property type="entry name" value="SKP1/BTB/POZ_sf"/>
</dbReference>
<evidence type="ECO:0000259" key="1">
    <source>
        <dbReference type="Pfam" id="PF02214"/>
    </source>
</evidence>
<dbReference type="InterPro" id="IPR003131">
    <property type="entry name" value="T1-type_BTB"/>
</dbReference>
<feature type="domain" description="Potassium channel tetramerisation-type BTB" evidence="1">
    <location>
        <begin position="66"/>
        <end position="108"/>
    </location>
</feature>
<feature type="non-terminal residue" evidence="2">
    <location>
        <position position="108"/>
    </location>
</feature>
<accession>A0A564ZBF0</accession>
<proteinExistence type="predicted"/>
<dbReference type="SUPFAM" id="SSF54695">
    <property type="entry name" value="POZ domain"/>
    <property type="match status" value="1"/>
</dbReference>
<keyword evidence="3" id="KW-1185">Reference proteome</keyword>
<dbReference type="AlphaFoldDB" id="A0A564ZBF0"/>
<name>A0A564ZBF0_HYMDI</name>
<sequence length="108" mass="12533">MWGNIEWIGNPRAPNIQNSVPVNTDLDLPYKPIGFKIKRANSVSKHLRKPETLNSVNKNESAERILFNVSGLMFETYVSTLQRFPNTLLGDPKLRAHYYDEKHGYHFF</sequence>
<dbReference type="EMBL" id="CABIJS010000708">
    <property type="protein sequence ID" value="VUZ56821.1"/>
    <property type="molecule type" value="Genomic_DNA"/>
</dbReference>
<dbReference type="Gene3D" id="3.30.710.10">
    <property type="entry name" value="Potassium Channel Kv1.1, Chain A"/>
    <property type="match status" value="1"/>
</dbReference>
<organism evidence="2 3">
    <name type="scientific">Hymenolepis diminuta</name>
    <name type="common">Rat tapeworm</name>
    <dbReference type="NCBI Taxonomy" id="6216"/>
    <lineage>
        <taxon>Eukaryota</taxon>
        <taxon>Metazoa</taxon>
        <taxon>Spiralia</taxon>
        <taxon>Lophotrochozoa</taxon>
        <taxon>Platyhelminthes</taxon>
        <taxon>Cestoda</taxon>
        <taxon>Eucestoda</taxon>
        <taxon>Cyclophyllidea</taxon>
        <taxon>Hymenolepididae</taxon>
        <taxon>Hymenolepis</taxon>
    </lineage>
</organism>
<reference evidence="2 3" key="1">
    <citation type="submission" date="2019-07" db="EMBL/GenBank/DDBJ databases">
        <authorList>
            <person name="Jastrzebski P J."/>
            <person name="Paukszto L."/>
            <person name="Jastrzebski P J."/>
        </authorList>
    </citation>
    <scope>NUCLEOTIDE SEQUENCE [LARGE SCALE GENOMIC DNA]</scope>
    <source>
        <strain evidence="2 3">WMS-il1</strain>
    </source>
</reference>
<dbReference type="GO" id="GO:0051260">
    <property type="term" value="P:protein homooligomerization"/>
    <property type="evidence" value="ECO:0007669"/>
    <property type="project" value="InterPro"/>
</dbReference>